<keyword evidence="1 5" id="KW-0812">Transmembrane</keyword>
<dbReference type="InterPro" id="IPR047200">
    <property type="entry name" value="MFS_YcaD-like"/>
</dbReference>
<feature type="transmembrane region" description="Helical" evidence="5">
    <location>
        <begin position="72"/>
        <end position="91"/>
    </location>
</feature>
<dbReference type="PANTHER" id="PTHR23521">
    <property type="entry name" value="TRANSPORTER MFS SUPERFAMILY"/>
    <property type="match status" value="1"/>
</dbReference>
<feature type="transmembrane region" description="Helical" evidence="5">
    <location>
        <begin position="41"/>
        <end position="60"/>
    </location>
</feature>
<sequence length="412" mass="43111">MSDYRNVWALIAAAAFLQLGGGILGVVTPLGLETLGVSPGLIGAIAAVYAIGFMVGAYTASNAVILFGNIRVFSAAAATCGASVLVMQLALDPWSWTFVRIVQGAAFAWMFSSIEAWLGATVSVRNRGSVSGFYHLIAKFALMAGPFFVAGLAPVDFRPYLWCAMFLCLSLLPVCLTRRGEPPAPSVEPLPFRRLFDIAPSAVIAVFLAGLINSGTLALLPLYAGVALPGIGGGSTGAAAIAAAAVWTGGLISQWPAGRISDHVDRRVVIAVMGAVSAVAALVLGLFPRMAENWTLITLAVWGAGSLSFYGIGVAHAIDRSDTAQISRVMSGLLFVWAAGSVIGPPLSGYAFRMPFTEGGLFLLAAISSAILAVAMMYRRTKRQDVPKEAQEPWKITLPSTASTGEIDPRTE</sequence>
<proteinExistence type="predicted"/>
<dbReference type="PANTHER" id="PTHR23521:SF3">
    <property type="entry name" value="MFS TRANSPORTER"/>
    <property type="match status" value="1"/>
</dbReference>
<feature type="transmembrane region" description="Helical" evidence="5">
    <location>
        <begin position="159"/>
        <end position="177"/>
    </location>
</feature>
<feature type="transmembrane region" description="Helical" evidence="5">
    <location>
        <begin position="329"/>
        <end position="347"/>
    </location>
</feature>
<keyword evidence="8" id="KW-1185">Reference proteome</keyword>
<feature type="transmembrane region" description="Helical" evidence="5">
    <location>
        <begin position="226"/>
        <end position="247"/>
    </location>
</feature>
<feature type="transmembrane region" description="Helical" evidence="5">
    <location>
        <begin position="294"/>
        <end position="317"/>
    </location>
</feature>
<dbReference type="InterPro" id="IPR020846">
    <property type="entry name" value="MFS_dom"/>
</dbReference>
<dbReference type="Proteomes" id="UP000265431">
    <property type="component" value="Unassembled WGS sequence"/>
</dbReference>
<dbReference type="GO" id="GO:0005886">
    <property type="term" value="C:plasma membrane"/>
    <property type="evidence" value="ECO:0007669"/>
    <property type="project" value="TreeGrafter"/>
</dbReference>
<dbReference type="Gene3D" id="1.20.1250.20">
    <property type="entry name" value="MFS general substrate transporter like domains"/>
    <property type="match status" value="2"/>
</dbReference>
<feature type="transmembrane region" description="Helical" evidence="5">
    <location>
        <begin position="268"/>
        <end position="288"/>
    </location>
</feature>
<evidence type="ECO:0000256" key="3">
    <source>
        <dbReference type="ARBA" id="ARBA00023136"/>
    </source>
</evidence>
<feature type="transmembrane region" description="Helical" evidence="5">
    <location>
        <begin position="359"/>
        <end position="378"/>
    </location>
</feature>
<evidence type="ECO:0000259" key="6">
    <source>
        <dbReference type="PROSITE" id="PS50850"/>
    </source>
</evidence>
<dbReference type="OrthoDB" id="9810614at2"/>
<protein>
    <submittedName>
        <fullName evidence="7">MFS transporter</fullName>
    </submittedName>
</protein>
<feature type="domain" description="Major facilitator superfamily (MFS) profile" evidence="6">
    <location>
        <begin position="202"/>
        <end position="412"/>
    </location>
</feature>
<accession>A0A399R3X5</accession>
<dbReference type="RefSeq" id="WP_119379338.1">
    <property type="nucleotide sequence ID" value="NZ_QWGB01000005.1"/>
</dbReference>
<evidence type="ECO:0000256" key="4">
    <source>
        <dbReference type="SAM" id="MobiDB-lite"/>
    </source>
</evidence>
<evidence type="ECO:0000313" key="8">
    <source>
        <dbReference type="Proteomes" id="UP000265431"/>
    </source>
</evidence>
<dbReference type="InterPro" id="IPR036259">
    <property type="entry name" value="MFS_trans_sf"/>
</dbReference>
<keyword evidence="3 5" id="KW-0472">Membrane</keyword>
<reference evidence="7 8" key="1">
    <citation type="submission" date="2018-08" db="EMBL/GenBank/DDBJ databases">
        <title>Henriciella mobilis sp. nov., isolated from seawater.</title>
        <authorList>
            <person name="Cheng H."/>
            <person name="Wu Y.-H."/>
            <person name="Xu X.-W."/>
            <person name="Guo L.-L."/>
        </authorList>
    </citation>
    <scope>NUCLEOTIDE SEQUENCE [LARGE SCALE GENOMIC DNA]</scope>
    <source>
        <strain evidence="7 8">CCUG66934</strain>
    </source>
</reference>
<evidence type="ECO:0000256" key="1">
    <source>
        <dbReference type="ARBA" id="ARBA00022692"/>
    </source>
</evidence>
<dbReference type="AlphaFoldDB" id="A0A399R3X5"/>
<dbReference type="PROSITE" id="PS50850">
    <property type="entry name" value="MFS"/>
    <property type="match status" value="1"/>
</dbReference>
<dbReference type="InterPro" id="IPR011701">
    <property type="entry name" value="MFS"/>
</dbReference>
<keyword evidence="2 5" id="KW-1133">Transmembrane helix</keyword>
<dbReference type="GO" id="GO:0022857">
    <property type="term" value="F:transmembrane transporter activity"/>
    <property type="evidence" value="ECO:0007669"/>
    <property type="project" value="InterPro"/>
</dbReference>
<evidence type="ECO:0000313" key="7">
    <source>
        <dbReference type="EMBL" id="RIJ24149.1"/>
    </source>
</evidence>
<feature type="region of interest" description="Disordered" evidence="4">
    <location>
        <begin position="389"/>
        <end position="412"/>
    </location>
</feature>
<feature type="transmembrane region" description="Helical" evidence="5">
    <location>
        <begin position="132"/>
        <end position="153"/>
    </location>
</feature>
<dbReference type="SUPFAM" id="SSF103473">
    <property type="entry name" value="MFS general substrate transporter"/>
    <property type="match status" value="1"/>
</dbReference>
<dbReference type="CDD" id="cd17477">
    <property type="entry name" value="MFS_YcaD_like"/>
    <property type="match status" value="1"/>
</dbReference>
<dbReference type="Pfam" id="PF07690">
    <property type="entry name" value="MFS_1"/>
    <property type="match status" value="1"/>
</dbReference>
<dbReference type="EMBL" id="QWGB01000005">
    <property type="protein sequence ID" value="RIJ24149.1"/>
    <property type="molecule type" value="Genomic_DNA"/>
</dbReference>
<evidence type="ECO:0000256" key="2">
    <source>
        <dbReference type="ARBA" id="ARBA00022989"/>
    </source>
</evidence>
<name>A0A399R3X5_9PROT</name>
<evidence type="ECO:0000256" key="5">
    <source>
        <dbReference type="SAM" id="Phobius"/>
    </source>
</evidence>
<feature type="transmembrane region" description="Helical" evidence="5">
    <location>
        <begin position="198"/>
        <end position="220"/>
    </location>
</feature>
<feature type="transmembrane region" description="Helical" evidence="5">
    <location>
        <begin position="97"/>
        <end position="120"/>
    </location>
</feature>
<organism evidence="7 8">
    <name type="scientific">Henriciella barbarensis</name>
    <dbReference type="NCBI Taxonomy" id="86342"/>
    <lineage>
        <taxon>Bacteria</taxon>
        <taxon>Pseudomonadati</taxon>
        <taxon>Pseudomonadota</taxon>
        <taxon>Alphaproteobacteria</taxon>
        <taxon>Hyphomonadales</taxon>
        <taxon>Hyphomonadaceae</taxon>
        <taxon>Henriciella</taxon>
    </lineage>
</organism>
<gene>
    <name evidence="7" type="ORF">D1224_07880</name>
</gene>
<comment type="caution">
    <text evidence="7">The sequence shown here is derived from an EMBL/GenBank/DDBJ whole genome shotgun (WGS) entry which is preliminary data.</text>
</comment>